<accession>A0ABT6Z555</accession>
<evidence type="ECO:0000313" key="1">
    <source>
        <dbReference type="EMBL" id="MDI9876248.1"/>
    </source>
</evidence>
<protein>
    <recommendedName>
        <fullName evidence="3">CD-NTase associated protein 4-like DNA endonuclease domain-containing protein</fullName>
    </recommendedName>
</protein>
<keyword evidence="2" id="KW-1185">Reference proteome</keyword>
<dbReference type="RefSeq" id="WP_283382604.1">
    <property type="nucleotide sequence ID" value="NZ_JASHIE010000012.1"/>
</dbReference>
<name>A0ABT6Z555_9BACT</name>
<dbReference type="Proteomes" id="UP001225761">
    <property type="component" value="Unassembled WGS sequence"/>
</dbReference>
<gene>
    <name evidence="1" type="ORF">QM481_17050</name>
</gene>
<reference evidence="1 2" key="1">
    <citation type="submission" date="2023-05" db="EMBL/GenBank/DDBJ databases">
        <title>Novel species of genus Flectobacillus isolated from stream in China.</title>
        <authorList>
            <person name="Lu H."/>
        </authorList>
    </citation>
    <scope>NUCLEOTIDE SEQUENCE [LARGE SCALE GENOMIC DNA]</scope>
    <source>
        <strain evidence="1 2">LFS242W</strain>
    </source>
</reference>
<comment type="caution">
    <text evidence="1">The sequence shown here is derived from an EMBL/GenBank/DDBJ whole genome shotgun (WGS) entry which is preliminary data.</text>
</comment>
<dbReference type="EMBL" id="JASHIE010000012">
    <property type="protein sequence ID" value="MDI9876248.1"/>
    <property type="molecule type" value="Genomic_DNA"/>
</dbReference>
<proteinExistence type="predicted"/>
<evidence type="ECO:0000313" key="2">
    <source>
        <dbReference type="Proteomes" id="UP001225761"/>
    </source>
</evidence>
<organism evidence="1 2">
    <name type="scientific">Flectobacillus rivi</name>
    <dbReference type="NCBI Taxonomy" id="2984209"/>
    <lineage>
        <taxon>Bacteria</taxon>
        <taxon>Pseudomonadati</taxon>
        <taxon>Bacteroidota</taxon>
        <taxon>Cytophagia</taxon>
        <taxon>Cytophagales</taxon>
        <taxon>Flectobacillaceae</taxon>
        <taxon>Flectobacillus</taxon>
    </lineage>
</organism>
<evidence type="ECO:0008006" key="3">
    <source>
        <dbReference type="Google" id="ProtNLM"/>
    </source>
</evidence>
<sequence length="289" mass="33622">MSTTSKKRQYLSNKLKGEANNEKGNRFENHFAIFKVTEYLNSYSESKAQVVFSSQVEAFVDDLLIILEEDNKEFYQIKNSKSLKWEHGNKQKSLCYDFLNQKRIEKDQYSKFRLFLIVSSEPLQLSLTRSLPKSLLPYTEVVFFPYSDSIHNLVSQHLVFREELKKLIAVNSPPIDKLEALATAILGVWNACNKKDISLEDIYTHLEKMSLSFIRPREIFYLSHEIQLVLDLIPNFSYIVHNNYLTWKFKNTDTGIIPFPIGTPDFEEIETEILIQTPSSFEALETIIA</sequence>